<evidence type="ECO:0000256" key="6">
    <source>
        <dbReference type="SAM" id="Phobius"/>
    </source>
</evidence>
<feature type="transmembrane region" description="Helical" evidence="6">
    <location>
        <begin position="271"/>
        <end position="293"/>
    </location>
</feature>
<comment type="subcellular location">
    <subcellularLocation>
        <location evidence="1">Cell membrane</location>
        <topology evidence="1">Multi-pass membrane protein</topology>
    </subcellularLocation>
</comment>
<dbReference type="EMBL" id="CP042906">
    <property type="protein sequence ID" value="QEX17949.1"/>
    <property type="molecule type" value="Genomic_DNA"/>
</dbReference>
<evidence type="ECO:0000256" key="4">
    <source>
        <dbReference type="ARBA" id="ARBA00022989"/>
    </source>
</evidence>
<evidence type="ECO:0000313" key="8">
    <source>
        <dbReference type="Proteomes" id="UP000326202"/>
    </source>
</evidence>
<dbReference type="InterPro" id="IPR022791">
    <property type="entry name" value="L-PG_synthase/AglD"/>
</dbReference>
<feature type="transmembrane region" description="Helical" evidence="6">
    <location>
        <begin position="145"/>
        <end position="166"/>
    </location>
</feature>
<keyword evidence="5 6" id="KW-0472">Membrane</keyword>
<feature type="transmembrane region" description="Helical" evidence="6">
    <location>
        <begin position="111"/>
        <end position="139"/>
    </location>
</feature>
<evidence type="ECO:0008006" key="9">
    <source>
        <dbReference type="Google" id="ProtNLM"/>
    </source>
</evidence>
<name>A0A5J6MKR3_9PROT</name>
<evidence type="ECO:0000256" key="3">
    <source>
        <dbReference type="ARBA" id="ARBA00022692"/>
    </source>
</evidence>
<organism evidence="7 8">
    <name type="scientific">Hypericibacter terrae</name>
    <dbReference type="NCBI Taxonomy" id="2602015"/>
    <lineage>
        <taxon>Bacteria</taxon>
        <taxon>Pseudomonadati</taxon>
        <taxon>Pseudomonadota</taxon>
        <taxon>Alphaproteobacteria</taxon>
        <taxon>Rhodospirillales</taxon>
        <taxon>Dongiaceae</taxon>
        <taxon>Hypericibacter</taxon>
    </lineage>
</organism>
<evidence type="ECO:0000256" key="1">
    <source>
        <dbReference type="ARBA" id="ARBA00004651"/>
    </source>
</evidence>
<dbReference type="RefSeq" id="WP_151178158.1">
    <property type="nucleotide sequence ID" value="NZ_CP042906.1"/>
</dbReference>
<keyword evidence="3 6" id="KW-0812">Transmembrane</keyword>
<keyword evidence="2" id="KW-1003">Cell membrane</keyword>
<dbReference type="OrthoDB" id="7348988at2"/>
<sequence length="321" mass="34028">MRHLGKVLALAGLILAVWLFLRDNPGAILSLLEMAGPGLVLASLVHLFPVLINAQAWRLLFPVGSRPKLASLMRVVWIREAVNGLLPVARVGGEIVAYRMLRRAGVDRSPAVAGVTVEVALSIVSQLVFALTGLTFLYLDSTSTLFARMALALLLLAIGVALLIALQNAGLTEKAMQLLNRLAAGRFDAAIGHSAQIDREVRALYRRHAAIAGCLLWLLAGWLAGAAEIWAALWVLGRPIGVIDAVIVESVIQAVSSAAFLVPGALGVQEAAFLLIGAAVGLDPVTAMALATVRRIRDGVIFLPGLVSWQFAESRALRSAP</sequence>
<dbReference type="PANTHER" id="PTHR39087:SF2">
    <property type="entry name" value="UPF0104 MEMBRANE PROTEIN MJ1595"/>
    <property type="match status" value="1"/>
</dbReference>
<dbReference type="PANTHER" id="PTHR39087">
    <property type="entry name" value="UPF0104 MEMBRANE PROTEIN MJ1595"/>
    <property type="match status" value="1"/>
</dbReference>
<protein>
    <recommendedName>
        <fullName evidence="9">TIGR00374 family protein</fullName>
    </recommendedName>
</protein>
<feature type="transmembrane region" description="Helical" evidence="6">
    <location>
        <begin position="209"/>
        <end position="236"/>
    </location>
</feature>
<dbReference type="Pfam" id="PF03706">
    <property type="entry name" value="LPG_synthase_TM"/>
    <property type="match status" value="1"/>
</dbReference>
<dbReference type="Proteomes" id="UP000326202">
    <property type="component" value="Chromosome"/>
</dbReference>
<evidence type="ECO:0000256" key="5">
    <source>
        <dbReference type="ARBA" id="ARBA00023136"/>
    </source>
</evidence>
<dbReference type="GO" id="GO:0005886">
    <property type="term" value="C:plasma membrane"/>
    <property type="evidence" value="ECO:0007669"/>
    <property type="project" value="UniProtKB-SubCell"/>
</dbReference>
<gene>
    <name evidence="7" type="ORF">FRZ44_32530</name>
</gene>
<accession>A0A5J6MKR3</accession>
<keyword evidence="4 6" id="KW-1133">Transmembrane helix</keyword>
<evidence type="ECO:0000256" key="2">
    <source>
        <dbReference type="ARBA" id="ARBA00022475"/>
    </source>
</evidence>
<dbReference type="NCBIfam" id="TIGR00374">
    <property type="entry name" value="flippase-like domain"/>
    <property type="match status" value="1"/>
</dbReference>
<reference evidence="7 8" key="1">
    <citation type="submission" date="2019-08" db="EMBL/GenBank/DDBJ databases">
        <title>Hyperibacter terrae gen. nov., sp. nov. and Hyperibacter viscosus sp. nov., two new members in the family Rhodospirillaceae isolated from the rhizosphere of Hypericum perforatum.</title>
        <authorList>
            <person name="Noviana Z."/>
        </authorList>
    </citation>
    <scope>NUCLEOTIDE SEQUENCE [LARGE SCALE GENOMIC DNA]</scope>
    <source>
        <strain evidence="7 8">R5913</strain>
    </source>
</reference>
<dbReference type="AlphaFoldDB" id="A0A5J6MKR3"/>
<dbReference type="KEGG" id="htq:FRZ44_32530"/>
<keyword evidence="8" id="KW-1185">Reference proteome</keyword>
<proteinExistence type="predicted"/>
<dbReference type="NCBIfam" id="TIGR03476">
    <property type="entry name" value="HpnL"/>
    <property type="match status" value="1"/>
</dbReference>
<evidence type="ECO:0000313" key="7">
    <source>
        <dbReference type="EMBL" id="QEX17949.1"/>
    </source>
</evidence>